<name>A0A0F9KFE3_9ZZZZ</name>
<keyword evidence="2" id="KW-0812">Transmembrane</keyword>
<keyword evidence="2" id="KW-1133">Transmembrane helix</keyword>
<reference evidence="3" key="1">
    <citation type="journal article" date="2015" name="Nature">
        <title>Complex archaea that bridge the gap between prokaryotes and eukaryotes.</title>
        <authorList>
            <person name="Spang A."/>
            <person name="Saw J.H."/>
            <person name="Jorgensen S.L."/>
            <person name="Zaremba-Niedzwiedzka K."/>
            <person name="Martijn J."/>
            <person name="Lind A.E."/>
            <person name="van Eijk R."/>
            <person name="Schleper C."/>
            <person name="Guy L."/>
            <person name="Ettema T.J."/>
        </authorList>
    </citation>
    <scope>NUCLEOTIDE SEQUENCE</scope>
</reference>
<feature type="transmembrane region" description="Helical" evidence="2">
    <location>
        <begin position="121"/>
        <end position="142"/>
    </location>
</feature>
<evidence type="ECO:0000313" key="3">
    <source>
        <dbReference type="EMBL" id="KKM80668.1"/>
    </source>
</evidence>
<keyword evidence="2" id="KW-0472">Membrane</keyword>
<comment type="caution">
    <text evidence="3">The sequence shown here is derived from an EMBL/GenBank/DDBJ whole genome shotgun (WGS) entry which is preliminary data.</text>
</comment>
<gene>
    <name evidence="3" type="ORF">LCGC14_1337520</name>
</gene>
<organism evidence="3">
    <name type="scientific">marine sediment metagenome</name>
    <dbReference type="NCBI Taxonomy" id="412755"/>
    <lineage>
        <taxon>unclassified sequences</taxon>
        <taxon>metagenomes</taxon>
        <taxon>ecological metagenomes</taxon>
    </lineage>
</organism>
<keyword evidence="1" id="KW-0175">Coiled coil</keyword>
<protein>
    <submittedName>
        <fullName evidence="3">Uncharacterized protein</fullName>
    </submittedName>
</protein>
<evidence type="ECO:0000256" key="1">
    <source>
        <dbReference type="SAM" id="Coils"/>
    </source>
</evidence>
<proteinExistence type="predicted"/>
<dbReference type="EMBL" id="LAZR01008144">
    <property type="protein sequence ID" value="KKM80668.1"/>
    <property type="molecule type" value="Genomic_DNA"/>
</dbReference>
<sequence length="146" mass="15808">MKFAPAPSGNCACPSVIARPMRVVLILICTFATTPPLTAHAGGPVQVVPLAKDAPASFTGLLVPGKRFTELLRAELQVQELKGQLSIQEKTAQALEAMYLGKLKQATTPVPWYKTPSFNRWFGFGLGMVCTGLAIWGTIEFYRAVK</sequence>
<accession>A0A0F9KFE3</accession>
<dbReference type="AlphaFoldDB" id="A0A0F9KFE3"/>
<evidence type="ECO:0000256" key="2">
    <source>
        <dbReference type="SAM" id="Phobius"/>
    </source>
</evidence>
<feature type="coiled-coil region" evidence="1">
    <location>
        <begin position="71"/>
        <end position="98"/>
    </location>
</feature>